<evidence type="ECO:0000313" key="2">
    <source>
        <dbReference type="Proteomes" id="UP001161064"/>
    </source>
</evidence>
<accession>A0ABQ4PXH2</accession>
<dbReference type="InterPro" id="IPR033856">
    <property type="entry name" value="Trp_halogen"/>
</dbReference>
<dbReference type="Gene3D" id="3.50.50.60">
    <property type="entry name" value="FAD/NAD(P)-binding domain"/>
    <property type="match status" value="1"/>
</dbReference>
<dbReference type="Pfam" id="PF04820">
    <property type="entry name" value="Trp_halogenase"/>
    <property type="match status" value="1"/>
</dbReference>
<evidence type="ECO:0000313" key="1">
    <source>
        <dbReference type="EMBL" id="GIU67383.1"/>
    </source>
</evidence>
<name>A0ABQ4PXH2_9PROT</name>
<keyword evidence="2" id="KW-1185">Reference proteome</keyword>
<dbReference type="PANTHER" id="PTHR43747:SF4">
    <property type="entry name" value="FLAVIN-DEPENDENT TRYPTOPHAN HALOGENASE"/>
    <property type="match status" value="1"/>
</dbReference>
<dbReference type="Proteomes" id="UP001161064">
    <property type="component" value="Unassembled WGS sequence"/>
</dbReference>
<dbReference type="InterPro" id="IPR050816">
    <property type="entry name" value="Flavin-dep_Halogenase_NPB"/>
</dbReference>
<organism evidence="1 2">
    <name type="scientific">Candidatus Phycosocius spiralis</name>
    <dbReference type="NCBI Taxonomy" id="2815099"/>
    <lineage>
        <taxon>Bacteria</taxon>
        <taxon>Pseudomonadati</taxon>
        <taxon>Pseudomonadota</taxon>
        <taxon>Alphaproteobacteria</taxon>
        <taxon>Caulobacterales</taxon>
        <taxon>Caulobacterales incertae sedis</taxon>
        <taxon>Candidatus Phycosocius</taxon>
    </lineage>
</organism>
<dbReference type="PANTHER" id="PTHR43747">
    <property type="entry name" value="FAD-BINDING PROTEIN"/>
    <property type="match status" value="1"/>
</dbReference>
<reference evidence="1" key="2">
    <citation type="journal article" date="2023" name="ISME Commun">
        <title>Characterization of a bloom-associated alphaproteobacterial lineage, 'Candidatus Phycosocius': insights into freshwater algal-bacterial interactions.</title>
        <authorList>
            <person name="Tanabe Y."/>
            <person name="Yamaguchi H."/>
            <person name="Yoshida M."/>
            <person name="Kai A."/>
            <person name="Okazaki Y."/>
        </authorList>
    </citation>
    <scope>NUCLEOTIDE SEQUENCE</scope>
    <source>
        <strain evidence="1">BOTRYCO-1</strain>
    </source>
</reference>
<dbReference type="EMBL" id="BPFZ01000009">
    <property type="protein sequence ID" value="GIU67383.1"/>
    <property type="molecule type" value="Genomic_DNA"/>
</dbReference>
<dbReference type="RefSeq" id="WP_284360264.1">
    <property type="nucleotide sequence ID" value="NZ_BPFZ01000009.1"/>
</dbReference>
<dbReference type="InterPro" id="IPR036188">
    <property type="entry name" value="FAD/NAD-bd_sf"/>
</dbReference>
<reference evidence="1" key="1">
    <citation type="submission" date="2021-05" db="EMBL/GenBank/DDBJ databases">
        <authorList>
            <person name="Tanabe Y."/>
        </authorList>
    </citation>
    <scope>NUCLEOTIDE SEQUENCE</scope>
    <source>
        <strain evidence="1">BOTRYCO-1</strain>
    </source>
</reference>
<gene>
    <name evidence="1" type="ORF">PsB1_1537</name>
</gene>
<protein>
    <submittedName>
        <fullName evidence="1">Tryptophan halogenase</fullName>
    </submittedName>
</protein>
<comment type="caution">
    <text evidence="1">The sequence shown here is derived from an EMBL/GenBank/DDBJ whole genome shotgun (WGS) entry which is preliminary data.</text>
</comment>
<proteinExistence type="predicted"/>
<sequence length="505" mass="56344">MIIAQDRLISSIVIVGGGSAGWMTAAALCNALQTRCKLTLIESEQIGTVGVGEATIPPIRTFNEMLGIDERDFVRATQGSFKLGIEFVNWGKLGGRYFHPFGPHGRAFDIVGLHQHWLKAKQEGETASFDAHSMAWALARAGKFMRPSQDPRSVLSTFDYAYHFDAGLYAKFLRAYSEARGVERVEGKIAKVDQDGETGCITQVALEDGRSFGGDLFIDCSGFRGLLIEDALKTGYEDWSHWLPCDRAVAMACTKAGDFTPYTRSTAQAAGWQWRIPLQHRTGNGYVYCSQFISDDEAEATLRASLDGEPLAKANRLSFVTGQRKLFWNKNVVAIGLSSGFLEPLESTSLHLIQAGISKLLALFPTKDFDPLVRDEYNRIASTEFERIRDFIILHYKLTTRDDAALWRYCAAMSIPDSVQFKIDHFKRFGRHIARDMDLFGQPSWLAVHLGQGNWPESQDPLIHYRTVDAAAYLGKLRAAMTHEAERAPTHQSFIDQHCKAEAVS</sequence>
<dbReference type="InterPro" id="IPR006905">
    <property type="entry name" value="Flavin_halogenase"/>
</dbReference>
<dbReference type="PIRSF" id="PIRSF011396">
    <property type="entry name" value="Trp_halogenase"/>
    <property type="match status" value="1"/>
</dbReference>
<dbReference type="SUPFAM" id="SSF51905">
    <property type="entry name" value="FAD/NAD(P)-binding domain"/>
    <property type="match status" value="1"/>
</dbReference>